<feature type="region of interest" description="Disordered" evidence="1">
    <location>
        <begin position="1"/>
        <end position="255"/>
    </location>
</feature>
<dbReference type="AlphaFoldDB" id="A0A077R7B6"/>
<evidence type="ECO:0000256" key="1">
    <source>
        <dbReference type="SAM" id="MobiDB-lite"/>
    </source>
</evidence>
<evidence type="ECO:0000313" key="2">
    <source>
        <dbReference type="EMBL" id="CDI53064.1"/>
    </source>
</evidence>
<keyword evidence="2" id="KW-0808">Transferase</keyword>
<accession>A0A077R7B6</accession>
<feature type="compositionally biased region" description="Low complexity" evidence="1">
    <location>
        <begin position="143"/>
        <end position="159"/>
    </location>
</feature>
<feature type="compositionally biased region" description="Low complexity" evidence="1">
    <location>
        <begin position="115"/>
        <end position="127"/>
    </location>
</feature>
<dbReference type="GO" id="GO:0016301">
    <property type="term" value="F:kinase activity"/>
    <property type="evidence" value="ECO:0007669"/>
    <property type="project" value="UniProtKB-KW"/>
</dbReference>
<feature type="compositionally biased region" description="Low complexity" evidence="1">
    <location>
        <begin position="52"/>
        <end position="68"/>
    </location>
</feature>
<proteinExistence type="predicted"/>
<dbReference type="EMBL" id="HG529565">
    <property type="protein sequence ID" value="CDI53064.1"/>
    <property type="molecule type" value="Genomic_DNA"/>
</dbReference>
<protein>
    <submittedName>
        <fullName evidence="2">Related to yak1-ser thr protein kinase</fullName>
    </submittedName>
</protein>
<feature type="compositionally biased region" description="Polar residues" evidence="1">
    <location>
        <begin position="73"/>
        <end position="97"/>
    </location>
</feature>
<keyword evidence="2" id="KW-0418">Kinase</keyword>
<organism evidence="2">
    <name type="scientific">Melanopsichium pennsylvanicum 4</name>
    <dbReference type="NCBI Taxonomy" id="1398559"/>
    <lineage>
        <taxon>Eukaryota</taxon>
        <taxon>Fungi</taxon>
        <taxon>Dikarya</taxon>
        <taxon>Basidiomycota</taxon>
        <taxon>Ustilaginomycotina</taxon>
        <taxon>Ustilaginomycetes</taxon>
        <taxon>Ustilaginales</taxon>
        <taxon>Ustilaginaceae</taxon>
        <taxon>Melanopsichium</taxon>
    </lineage>
</organism>
<reference evidence="2" key="1">
    <citation type="journal article" date="2014" name="Genome Biol. Evol.">
        <title>Gene Loss Rather Than Gene Gain Is Associated with a Host Jump from Monocots to Dicots in the Smut Fungus Melanopsichium pennsylvanicum.</title>
        <authorList>
            <person name="Sharma R."/>
            <person name="Mishra B."/>
            <person name="Runge F."/>
            <person name="Thines M."/>
        </authorList>
    </citation>
    <scope>NUCLEOTIDE SEQUENCE</scope>
    <source>
        <strain evidence="2">4</strain>
    </source>
</reference>
<name>A0A077R7B6_9BASI</name>
<feature type="compositionally biased region" description="Polar residues" evidence="1">
    <location>
        <begin position="226"/>
        <end position="242"/>
    </location>
</feature>
<feature type="compositionally biased region" description="Low complexity" evidence="1">
    <location>
        <begin position="181"/>
        <end position="194"/>
    </location>
</feature>
<sequence>MSRHSGAFFGDDVNSLPLHNDPHVGINMPGLDQLGGQHPALASANPYPPSPSSMRSPRSSHGHASSSAKYVHSPNSGTNPAATNYTSPHLHNSQTNAFGLAEPTDASGRYSFDNQLHQQQHVSPQQHQSHRSSTYRNDGLGRSVSMGHSSHPSQSRSASNTVSSGSGMYLSPQGGAPQATGSHSFSSHGSNGSGEISGAYMSSLSPSGMRHSSFISHGGGGAAAGSSVTSPQMLVTSGQSAPRFSDAFQPLQQRK</sequence>